<evidence type="ECO:0000256" key="1">
    <source>
        <dbReference type="SAM" id="SignalP"/>
    </source>
</evidence>
<gene>
    <name evidence="3" type="ORF">MBAV_004137</name>
</gene>
<feature type="chain" id="PRO_5002460982" description="Bacterial repeat domain-containing protein" evidence="1">
    <location>
        <begin position="28"/>
        <end position="347"/>
    </location>
</feature>
<name>A0A0F3GP62_9BACT</name>
<sequence length="347" mass="36287">MNKRNWLTGTTTAILLLILFLPALASAETLTITKTGSGVVYGTYWCSIPGTTVLGITWTGNTGTSTLQAGCTVVLTALPDTDYYFGGWGGDCHGTGECRLTMAANKTVTATFTANQFVTRLLTVTKKGVDENGVANDLYAKGSITGDYVAPLVSDKIVFYWGDANSGNVGTAVFDNTGAIAYVYATPNTGYLFDGWSGECSGTGACTLQMTGDRSITATFKKATNVKTILTVTKSGKGRVTGTYVKPTLTGTISGSVIFSWSGDTGTATFDDPNTIVTLTAIPNTGNTFSGWGGGDCSGTGDCVIQMTVEKTVGMLNQQSLVPRQVLSCLPGVVITEQWGLTVQVQL</sequence>
<dbReference type="AlphaFoldDB" id="A0A0F3GP62"/>
<feature type="domain" description="Bacterial repeat" evidence="2">
    <location>
        <begin position="175"/>
        <end position="223"/>
    </location>
</feature>
<evidence type="ECO:0000313" key="4">
    <source>
        <dbReference type="Proteomes" id="UP000033423"/>
    </source>
</evidence>
<organism evidence="3 4">
    <name type="scientific">Candidatus Magnetobacterium bavaricum</name>
    <dbReference type="NCBI Taxonomy" id="29290"/>
    <lineage>
        <taxon>Bacteria</taxon>
        <taxon>Pseudomonadati</taxon>
        <taxon>Nitrospirota</taxon>
        <taxon>Thermodesulfovibrionia</taxon>
        <taxon>Thermodesulfovibrionales</taxon>
        <taxon>Candidatus Magnetobacteriaceae</taxon>
        <taxon>Candidatus Magnetobacterium</taxon>
    </lineage>
</organism>
<keyword evidence="1" id="KW-0732">Signal</keyword>
<dbReference type="InterPro" id="IPR044060">
    <property type="entry name" value="Bacterial_rp_domain"/>
</dbReference>
<feature type="domain" description="Bacterial repeat" evidence="2">
    <location>
        <begin position="62"/>
        <end position="116"/>
    </location>
</feature>
<dbReference type="Pfam" id="PF18998">
    <property type="entry name" value="Flg_new_2"/>
    <property type="match status" value="3"/>
</dbReference>
<feature type="domain" description="Bacterial repeat" evidence="2">
    <location>
        <begin position="266"/>
        <end position="304"/>
    </location>
</feature>
<keyword evidence="4" id="KW-1185">Reference proteome</keyword>
<comment type="caution">
    <text evidence="3">The sequence shown here is derived from an EMBL/GenBank/DDBJ whole genome shotgun (WGS) entry which is preliminary data.</text>
</comment>
<dbReference type="EMBL" id="LACI01001787">
    <property type="protein sequence ID" value="KJU83671.1"/>
    <property type="molecule type" value="Genomic_DNA"/>
</dbReference>
<accession>A0A0F3GP62</accession>
<dbReference type="Proteomes" id="UP000033423">
    <property type="component" value="Unassembled WGS sequence"/>
</dbReference>
<evidence type="ECO:0000259" key="2">
    <source>
        <dbReference type="Pfam" id="PF18998"/>
    </source>
</evidence>
<reference evidence="3 4" key="1">
    <citation type="submission" date="2015-02" db="EMBL/GenBank/DDBJ databases">
        <title>Single-cell genomics of uncultivated deep-branching MTB reveals a conserved set of magnetosome genes.</title>
        <authorList>
            <person name="Kolinko S."/>
            <person name="Richter M."/>
            <person name="Glockner F.O."/>
            <person name="Brachmann A."/>
            <person name="Schuler D."/>
        </authorList>
    </citation>
    <scope>NUCLEOTIDE SEQUENCE [LARGE SCALE GENOMIC DNA]</scope>
    <source>
        <strain evidence="3">TM-1</strain>
    </source>
</reference>
<feature type="signal peptide" evidence="1">
    <location>
        <begin position="1"/>
        <end position="27"/>
    </location>
</feature>
<evidence type="ECO:0000313" key="3">
    <source>
        <dbReference type="EMBL" id="KJU83671.1"/>
    </source>
</evidence>
<protein>
    <recommendedName>
        <fullName evidence="2">Bacterial repeat domain-containing protein</fullName>
    </recommendedName>
</protein>
<proteinExistence type="predicted"/>